<comment type="caution">
    <text evidence="1">The sequence shown here is derived from an EMBL/GenBank/DDBJ whole genome shotgun (WGS) entry which is preliminary data.</text>
</comment>
<organism evidence="1 2">
    <name type="scientific">Candidatus Portnoybacteria bacterium CG_4_8_14_3_um_filter_40_10</name>
    <dbReference type="NCBI Taxonomy" id="1974801"/>
    <lineage>
        <taxon>Bacteria</taxon>
        <taxon>Candidatus Portnoyibacteriota</taxon>
    </lineage>
</organism>
<reference evidence="2" key="1">
    <citation type="submission" date="2017-09" db="EMBL/GenBank/DDBJ databases">
        <title>Depth-based differentiation of microbial function through sediment-hosted aquifers and enrichment of novel symbionts in the deep terrestrial subsurface.</title>
        <authorList>
            <person name="Probst A.J."/>
            <person name="Ladd B."/>
            <person name="Jarett J.K."/>
            <person name="Geller-Mcgrath D.E."/>
            <person name="Sieber C.M.K."/>
            <person name="Emerson J.B."/>
            <person name="Anantharaman K."/>
            <person name="Thomas B.C."/>
            <person name="Malmstrom R."/>
            <person name="Stieglmeier M."/>
            <person name="Klingl A."/>
            <person name="Woyke T."/>
            <person name="Ryan C.M."/>
            <person name="Banfield J.F."/>
        </authorList>
    </citation>
    <scope>NUCLEOTIDE SEQUENCE [LARGE SCALE GENOMIC DNA]</scope>
</reference>
<accession>A0A2M7IHZ9</accession>
<gene>
    <name evidence="1" type="ORF">CO001_03010</name>
</gene>
<sequence>MYMHISPSFLLIFKKTNFKYISTEDKSGQIKNPLRQLADGLLSAENPHTYSYNIFYCSLAEAKNVLLIYCSIIKINRIGRG</sequence>
<proteinExistence type="predicted"/>
<dbReference type="Proteomes" id="UP000229561">
    <property type="component" value="Unassembled WGS sequence"/>
</dbReference>
<dbReference type="EMBL" id="PFGY01000079">
    <property type="protein sequence ID" value="PIW76125.1"/>
    <property type="molecule type" value="Genomic_DNA"/>
</dbReference>
<evidence type="ECO:0000313" key="2">
    <source>
        <dbReference type="Proteomes" id="UP000229561"/>
    </source>
</evidence>
<dbReference type="AlphaFoldDB" id="A0A2M7IHZ9"/>
<name>A0A2M7IHZ9_9BACT</name>
<protein>
    <submittedName>
        <fullName evidence="1">Uncharacterized protein</fullName>
    </submittedName>
</protein>
<evidence type="ECO:0000313" key="1">
    <source>
        <dbReference type="EMBL" id="PIW76125.1"/>
    </source>
</evidence>